<name>A0A371R7P5_9PROT</name>
<evidence type="ECO:0000313" key="1">
    <source>
        <dbReference type="EMBL" id="RFB01449.1"/>
    </source>
</evidence>
<dbReference type="EMBL" id="QUQO01000002">
    <property type="protein sequence ID" value="RFB01449.1"/>
    <property type="molecule type" value="Genomic_DNA"/>
</dbReference>
<accession>A0A371R7P5</accession>
<gene>
    <name evidence="1" type="ORF">DX908_14265</name>
</gene>
<protein>
    <submittedName>
        <fullName evidence="1">Uncharacterized protein</fullName>
    </submittedName>
</protein>
<keyword evidence="2" id="KW-1185">Reference proteome</keyword>
<organism evidence="1 2">
    <name type="scientific">Parvularcula marina</name>
    <dbReference type="NCBI Taxonomy" id="2292771"/>
    <lineage>
        <taxon>Bacteria</taxon>
        <taxon>Pseudomonadati</taxon>
        <taxon>Pseudomonadota</taxon>
        <taxon>Alphaproteobacteria</taxon>
        <taxon>Parvularculales</taxon>
        <taxon>Parvularculaceae</taxon>
        <taxon>Parvularcula</taxon>
    </lineage>
</organism>
<dbReference type="AlphaFoldDB" id="A0A371R7P5"/>
<dbReference type="Proteomes" id="UP000264589">
    <property type="component" value="Unassembled WGS sequence"/>
</dbReference>
<evidence type="ECO:0000313" key="2">
    <source>
        <dbReference type="Proteomes" id="UP000264589"/>
    </source>
</evidence>
<comment type="caution">
    <text evidence="1">The sequence shown here is derived from an EMBL/GenBank/DDBJ whole genome shotgun (WGS) entry which is preliminary data.</text>
</comment>
<sequence length="89" mass="9512">MCTQSIWPKRGAAKCDAVVLGLDIGLTVPGRADVIVHRLIEEPVREVSIIRVGGQQDIGTGIGFDPCAGQFSAKDVHVPYSSGLPRNDR</sequence>
<proteinExistence type="predicted"/>
<reference evidence="1 2" key="1">
    <citation type="submission" date="2018-08" db="EMBL/GenBank/DDBJ databases">
        <title>Parvularcula sp. SM1705, isolated from surface water of the South Sea China.</title>
        <authorList>
            <person name="Sun L."/>
        </authorList>
    </citation>
    <scope>NUCLEOTIDE SEQUENCE [LARGE SCALE GENOMIC DNA]</scope>
    <source>
        <strain evidence="1 2">SM1705</strain>
    </source>
</reference>
<dbReference type="InParanoid" id="A0A371R7P5"/>